<dbReference type="PROSITE" id="PS50804">
    <property type="entry name" value="SCAN_BOX"/>
    <property type="match status" value="1"/>
</dbReference>
<feature type="domain" description="C2H2-type" evidence="13">
    <location>
        <begin position="317"/>
        <end position="344"/>
    </location>
</feature>
<evidence type="ECO:0000256" key="8">
    <source>
        <dbReference type="ARBA" id="ARBA00023015"/>
    </source>
</evidence>
<dbReference type="InterPro" id="IPR038269">
    <property type="entry name" value="SCAN_sf"/>
</dbReference>
<keyword evidence="7" id="KW-0862">Zinc</keyword>
<dbReference type="CDD" id="cd07936">
    <property type="entry name" value="SCAN"/>
    <property type="match status" value="1"/>
</dbReference>
<reference evidence="16" key="1">
    <citation type="submission" date="2009-12" db="EMBL/GenBank/DDBJ databases">
        <title>The Genome Sequence of Anolis carolinensis (Green Anole Lizard).</title>
        <authorList>
            <consortium name="The Genome Sequencing Platform"/>
            <person name="Di Palma F."/>
            <person name="Alfoldi J."/>
            <person name="Heiman D."/>
            <person name="Young S."/>
            <person name="Grabherr M."/>
            <person name="Johnson J."/>
            <person name="Lander E.S."/>
            <person name="Lindblad-Toh K."/>
        </authorList>
    </citation>
    <scope>NUCLEOTIDE SEQUENCE [LARGE SCALE GENOMIC DNA]</scope>
    <source>
        <strain evidence="16">JBL SC #1</strain>
    </source>
</reference>
<keyword evidence="6 12" id="KW-0863">Zinc-finger</keyword>
<dbReference type="PANTHER" id="PTHR24404:SF41">
    <property type="entry name" value="ZINC FINGER PROTEIN 613"/>
    <property type="match status" value="1"/>
</dbReference>
<dbReference type="PROSITE" id="PS00028">
    <property type="entry name" value="ZINC_FINGER_C2H2_1"/>
    <property type="match status" value="5"/>
</dbReference>
<dbReference type="FunFam" id="3.30.160.60:FF:000363">
    <property type="entry name" value="Zinc finger protein 239"/>
    <property type="match status" value="1"/>
</dbReference>
<evidence type="ECO:0000256" key="1">
    <source>
        <dbReference type="ARBA" id="ARBA00003767"/>
    </source>
</evidence>
<feature type="domain" description="KRAB" evidence="15">
    <location>
        <begin position="173"/>
        <end position="249"/>
    </location>
</feature>
<dbReference type="Pfam" id="PF00096">
    <property type="entry name" value="zf-C2H2"/>
    <property type="match status" value="7"/>
</dbReference>
<dbReference type="InterPro" id="IPR001909">
    <property type="entry name" value="KRAB"/>
</dbReference>
<evidence type="ECO:0000256" key="6">
    <source>
        <dbReference type="ARBA" id="ARBA00022771"/>
    </source>
</evidence>
<comment type="function">
    <text evidence="1">May be involved in transcriptional regulation.</text>
</comment>
<keyword evidence="5" id="KW-0677">Repeat</keyword>
<dbReference type="FunFam" id="3.30.160.60:FF:000342">
    <property type="entry name" value="zinc finger protein 394"/>
    <property type="match status" value="4"/>
</dbReference>
<dbReference type="PROSITE" id="PS50157">
    <property type="entry name" value="ZINC_FINGER_C2H2_2"/>
    <property type="match status" value="7"/>
</dbReference>
<reference evidence="16" key="3">
    <citation type="submission" date="2025-09" db="UniProtKB">
        <authorList>
            <consortium name="Ensembl"/>
        </authorList>
    </citation>
    <scope>IDENTIFICATION</scope>
</reference>
<dbReference type="HOGENOM" id="CLU_002678_49_3_1"/>
<evidence type="ECO:0000256" key="9">
    <source>
        <dbReference type="ARBA" id="ARBA00023125"/>
    </source>
</evidence>
<name>H9GIM6_ANOCA</name>
<dbReference type="InterPro" id="IPR036051">
    <property type="entry name" value="KRAB_dom_sf"/>
</dbReference>
<evidence type="ECO:0000313" key="16">
    <source>
        <dbReference type="Ensembl" id="ENSACAP00000011955.3"/>
    </source>
</evidence>
<evidence type="ECO:0000256" key="3">
    <source>
        <dbReference type="ARBA" id="ARBA00006991"/>
    </source>
</evidence>
<keyword evidence="4" id="KW-0479">Metal-binding</keyword>
<dbReference type="SMART" id="SM00349">
    <property type="entry name" value="KRAB"/>
    <property type="match status" value="1"/>
</dbReference>
<dbReference type="GO" id="GO:0008270">
    <property type="term" value="F:zinc ion binding"/>
    <property type="evidence" value="ECO:0007669"/>
    <property type="project" value="UniProtKB-KW"/>
</dbReference>
<dbReference type="Pfam" id="PF01352">
    <property type="entry name" value="KRAB"/>
    <property type="match status" value="1"/>
</dbReference>
<dbReference type="SMART" id="SM00431">
    <property type="entry name" value="SCAN"/>
    <property type="match status" value="1"/>
</dbReference>
<evidence type="ECO:0000256" key="4">
    <source>
        <dbReference type="ARBA" id="ARBA00022723"/>
    </source>
</evidence>
<dbReference type="GeneTree" id="ENSGT00940000154715"/>
<dbReference type="SUPFAM" id="SSF57667">
    <property type="entry name" value="beta-beta-alpha zinc fingers"/>
    <property type="match status" value="4"/>
</dbReference>
<feature type="domain" description="C2H2-type" evidence="13">
    <location>
        <begin position="260"/>
        <end position="287"/>
    </location>
</feature>
<dbReference type="FunFam" id="3.30.160.60:FF:001158">
    <property type="entry name" value="zinc finger protein 22"/>
    <property type="match status" value="1"/>
</dbReference>
<dbReference type="InterPro" id="IPR050589">
    <property type="entry name" value="Ikaros_C2H2-ZF"/>
</dbReference>
<dbReference type="Gene3D" id="3.30.160.60">
    <property type="entry name" value="Classic Zinc Finger"/>
    <property type="match status" value="7"/>
</dbReference>
<dbReference type="GO" id="GO:0001228">
    <property type="term" value="F:DNA-binding transcription activator activity, RNA polymerase II-specific"/>
    <property type="evidence" value="ECO:0000318"/>
    <property type="project" value="GO_Central"/>
</dbReference>
<feature type="domain" description="C2H2-type" evidence="13">
    <location>
        <begin position="401"/>
        <end position="428"/>
    </location>
</feature>
<dbReference type="Gene3D" id="1.10.4020.10">
    <property type="entry name" value="DNA breaking-rejoining enzymes"/>
    <property type="match status" value="1"/>
</dbReference>
<dbReference type="GO" id="GO:0000978">
    <property type="term" value="F:RNA polymerase II cis-regulatory region sequence-specific DNA binding"/>
    <property type="evidence" value="ECO:0000318"/>
    <property type="project" value="GO_Central"/>
</dbReference>
<dbReference type="PANTHER" id="PTHR24404">
    <property type="entry name" value="ZINC FINGER PROTEIN"/>
    <property type="match status" value="1"/>
</dbReference>
<evidence type="ECO:0000256" key="10">
    <source>
        <dbReference type="ARBA" id="ARBA00023163"/>
    </source>
</evidence>
<dbReference type="eggNOG" id="KOG1721">
    <property type="taxonomic scope" value="Eukaryota"/>
</dbReference>
<dbReference type="AlphaFoldDB" id="H9GIM6"/>
<evidence type="ECO:0000256" key="11">
    <source>
        <dbReference type="ARBA" id="ARBA00023242"/>
    </source>
</evidence>
<dbReference type="InParanoid" id="H9GIM6"/>
<feature type="domain" description="C2H2-type" evidence="13">
    <location>
        <begin position="429"/>
        <end position="456"/>
    </location>
</feature>
<evidence type="ECO:0000259" key="13">
    <source>
        <dbReference type="PROSITE" id="PS50157"/>
    </source>
</evidence>
<keyword evidence="11" id="KW-0539">Nucleus</keyword>
<organism evidence="16 17">
    <name type="scientific">Anolis carolinensis</name>
    <name type="common">Green anole</name>
    <name type="synonym">American chameleon</name>
    <dbReference type="NCBI Taxonomy" id="28377"/>
    <lineage>
        <taxon>Eukaryota</taxon>
        <taxon>Metazoa</taxon>
        <taxon>Chordata</taxon>
        <taxon>Craniata</taxon>
        <taxon>Vertebrata</taxon>
        <taxon>Euteleostomi</taxon>
        <taxon>Lepidosauria</taxon>
        <taxon>Squamata</taxon>
        <taxon>Bifurcata</taxon>
        <taxon>Unidentata</taxon>
        <taxon>Episquamata</taxon>
        <taxon>Toxicofera</taxon>
        <taxon>Iguania</taxon>
        <taxon>Dactyloidae</taxon>
        <taxon>Anolis</taxon>
    </lineage>
</organism>
<dbReference type="InterPro" id="IPR003309">
    <property type="entry name" value="SCAN_dom"/>
</dbReference>
<comment type="subcellular location">
    <subcellularLocation>
        <location evidence="2">Nucleus</location>
    </subcellularLocation>
</comment>
<evidence type="ECO:0000256" key="2">
    <source>
        <dbReference type="ARBA" id="ARBA00004123"/>
    </source>
</evidence>
<comment type="similarity">
    <text evidence="3">Belongs to the krueppel C2H2-type zinc-finger protein family.</text>
</comment>
<dbReference type="SMART" id="SM00355">
    <property type="entry name" value="ZnF_C2H2"/>
    <property type="match status" value="7"/>
</dbReference>
<keyword evidence="10" id="KW-0804">Transcription</keyword>
<evidence type="ECO:0000256" key="7">
    <source>
        <dbReference type="ARBA" id="ARBA00022833"/>
    </source>
</evidence>
<evidence type="ECO:0000256" key="5">
    <source>
        <dbReference type="ARBA" id="ARBA00022737"/>
    </source>
</evidence>
<dbReference type="GO" id="GO:0006357">
    <property type="term" value="P:regulation of transcription by RNA polymerase II"/>
    <property type="evidence" value="ECO:0000318"/>
    <property type="project" value="GO_Central"/>
</dbReference>
<protein>
    <submittedName>
        <fullName evidence="16">Uncharacterized protein</fullName>
    </submittedName>
</protein>
<feature type="domain" description="C2H2-type" evidence="13">
    <location>
        <begin position="345"/>
        <end position="372"/>
    </location>
</feature>
<accession>H9GIM6</accession>
<dbReference type="InterPro" id="IPR013087">
    <property type="entry name" value="Znf_C2H2_type"/>
</dbReference>
<dbReference type="Pfam" id="PF02023">
    <property type="entry name" value="SCAN"/>
    <property type="match status" value="1"/>
</dbReference>
<reference evidence="16" key="2">
    <citation type="submission" date="2025-08" db="UniProtKB">
        <authorList>
            <consortium name="Ensembl"/>
        </authorList>
    </citation>
    <scope>IDENTIFICATION</scope>
</reference>
<evidence type="ECO:0000259" key="15">
    <source>
        <dbReference type="PROSITE" id="PS50805"/>
    </source>
</evidence>
<feature type="domain" description="C2H2-type" evidence="13">
    <location>
        <begin position="373"/>
        <end position="400"/>
    </location>
</feature>
<dbReference type="SUPFAM" id="SSF47353">
    <property type="entry name" value="Retrovirus capsid dimerization domain-like"/>
    <property type="match status" value="1"/>
</dbReference>
<proteinExistence type="inferred from homology"/>
<feature type="domain" description="C2H2-type" evidence="13">
    <location>
        <begin position="288"/>
        <end position="316"/>
    </location>
</feature>
<keyword evidence="17" id="KW-1185">Reference proteome</keyword>
<dbReference type="Bgee" id="ENSACAG00000012210">
    <property type="expression patterns" value="Expressed in hemipenis and 10 other cell types or tissues"/>
</dbReference>
<dbReference type="FunFam" id="3.30.160.60:FF:001530">
    <property type="entry name" value="Zinc finger protein 268"/>
    <property type="match status" value="1"/>
</dbReference>
<dbReference type="GO" id="GO:0005634">
    <property type="term" value="C:nucleus"/>
    <property type="evidence" value="ECO:0000318"/>
    <property type="project" value="GO_Central"/>
</dbReference>
<dbReference type="InterPro" id="IPR036236">
    <property type="entry name" value="Znf_C2H2_sf"/>
</dbReference>
<dbReference type="FunFam" id="1.10.4020.10:FF:000005">
    <property type="entry name" value="Uncharacterized protein"/>
    <property type="match status" value="1"/>
</dbReference>
<evidence type="ECO:0000259" key="14">
    <source>
        <dbReference type="PROSITE" id="PS50804"/>
    </source>
</evidence>
<dbReference type="Proteomes" id="UP000001646">
    <property type="component" value="Unplaced"/>
</dbReference>
<dbReference type="CDD" id="cd07765">
    <property type="entry name" value="KRAB_A-box"/>
    <property type="match status" value="1"/>
</dbReference>
<dbReference type="SUPFAM" id="SSF109640">
    <property type="entry name" value="KRAB domain (Kruppel-associated box)"/>
    <property type="match status" value="1"/>
</dbReference>
<dbReference type="Gene3D" id="6.10.140.140">
    <property type="match status" value="1"/>
</dbReference>
<feature type="domain" description="SCAN box" evidence="14">
    <location>
        <begin position="60"/>
        <end position="138"/>
    </location>
</feature>
<keyword evidence="9" id="KW-0238">DNA-binding</keyword>
<keyword evidence="8" id="KW-0805">Transcription regulation</keyword>
<dbReference type="Ensembl" id="ENSACAT00000012199.3">
    <property type="protein sequence ID" value="ENSACAP00000011955.3"/>
    <property type="gene ID" value="ENSACAG00000012210.3"/>
</dbReference>
<evidence type="ECO:0000256" key="12">
    <source>
        <dbReference type="PROSITE-ProRule" id="PRU00042"/>
    </source>
</evidence>
<sequence length="500" mass="55553">MCLGTDATLPLSLCGVPGPKAPPECDAGGGPNAMTIEGSGKFWERPMQTFLSVASSDIQHQQFRQFLYQVGKGPQEICGCLHALCQQWLKPKEWSKQQMLDLVILEQFLSILPPDMATWIRECGAETCSQAVALAEGFLLSQAEDKKPEGQAKNLPQSLLSICNGVEPIEGPVSFEDVAIHFSPEEWAFLDADQRALQAQIMEETCGIVASLADNWNFAQNMALVLHKKLCAGKNGGAFDFDFKLTHLRCQTDYKGKKTHKCQECGKSFAGRTILLVHQRVHTGEKPFKCPECGKCFSASSNFLVIHERVHIGEKPFKCQECGKCFSQNSTLATHWRVHTEEKPYKCQECGKWFAHKSSLLVHQRIHTGEKPYKCQECGKSFVHSSHLVTYQTLHTGEKPYKCQECGKCFAHTSHLVTHQTLHTREKPYECLECGKCFATNSSLGSHIRVHTGEKPYKCGEWPLGSEEQRLSTEASTSCQQQCLGTKGHPICSSHGCLGG</sequence>
<dbReference type="PROSITE" id="PS50805">
    <property type="entry name" value="KRAB"/>
    <property type="match status" value="1"/>
</dbReference>
<evidence type="ECO:0000313" key="17">
    <source>
        <dbReference type="Proteomes" id="UP000001646"/>
    </source>
</evidence>